<dbReference type="CDD" id="cd02801">
    <property type="entry name" value="DUS_like_FMN"/>
    <property type="match status" value="1"/>
</dbReference>
<evidence type="ECO:0000313" key="9">
    <source>
        <dbReference type="Proteomes" id="UP000293589"/>
    </source>
</evidence>
<keyword evidence="5" id="KW-0521">NADP</keyword>
<dbReference type="AlphaFoldDB" id="A0A4P6DUW4"/>
<sequence>MSEETVIDCADETVSVDPRTDAKPTSAVRIAPVDLGPVRVETPVVLSPMAGVTNWPFRVLCEEYGLDGLYVAEMITARALVARNPKALRLCRFAPGERIRSLQLYGVNPVIVEQAARIVVDEDMADHVDLNFGCPVPKVTRRGGGSALPWKTDLFREIIQRVVRVCDEANIPVTAKIRIGIDHDHETFHEAGHIAQEEGCKAVTLHARTTAEYYGGHSDWSRIGELVSELDIPVFGNGDIWGADDALAMVEQTGCAGVAIGRGCQGRPWLFADIKHAFAGSGKRTNPTLGEVGRIIVRHAQLLTEFYDGDERMAVHDLRKHVAWYLKGFPVGGATRRAFMECESLADVEREVAQLNQDAPYPERVVDKPRGRVRFQKKVHLPYGWLDSRTTTHEEREALFGDDPMDASY</sequence>
<organism evidence="8 9">
    <name type="scientific">Bifidobacterium pullorum subsp. gallinarum</name>
    <dbReference type="NCBI Taxonomy" id="78344"/>
    <lineage>
        <taxon>Bacteria</taxon>
        <taxon>Bacillati</taxon>
        <taxon>Actinomycetota</taxon>
        <taxon>Actinomycetes</taxon>
        <taxon>Bifidobacteriales</taxon>
        <taxon>Bifidobacteriaceae</taxon>
        <taxon>Bifidobacterium</taxon>
    </lineage>
</organism>
<dbReference type="InterPro" id="IPR035587">
    <property type="entry name" value="DUS-like_FMN-bd"/>
</dbReference>
<dbReference type="Proteomes" id="UP000293589">
    <property type="component" value="Chromosome"/>
</dbReference>
<dbReference type="PROSITE" id="PS01136">
    <property type="entry name" value="UPF0034"/>
    <property type="match status" value="1"/>
</dbReference>
<dbReference type="NCBIfam" id="TIGR00737">
    <property type="entry name" value="nifR3_yhdG"/>
    <property type="match status" value="1"/>
</dbReference>
<dbReference type="GO" id="GO:0050660">
    <property type="term" value="F:flavin adenine dinucleotide binding"/>
    <property type="evidence" value="ECO:0007669"/>
    <property type="project" value="InterPro"/>
</dbReference>
<proteinExistence type="predicted"/>
<evidence type="ECO:0000256" key="1">
    <source>
        <dbReference type="ARBA" id="ARBA00001917"/>
    </source>
</evidence>
<dbReference type="PANTHER" id="PTHR45846">
    <property type="entry name" value="TRNA-DIHYDROURIDINE(47) SYNTHASE [NAD(P)(+)]-LIKE"/>
    <property type="match status" value="1"/>
</dbReference>
<reference evidence="8 9" key="1">
    <citation type="submission" date="2019-01" db="EMBL/GenBank/DDBJ databases">
        <title>Complete genome sequence of Bifidobacterium gallinarum CACC 514.</title>
        <authorList>
            <person name="Jung M."/>
        </authorList>
    </citation>
    <scope>NUCLEOTIDE SEQUENCE [LARGE SCALE GENOMIC DNA]</scope>
    <source>
        <strain evidence="8 9">CACC 514</strain>
    </source>
</reference>
<dbReference type="Gene3D" id="1.10.1200.80">
    <property type="entry name" value="Putative flavin oxidoreducatase, domain 2"/>
    <property type="match status" value="1"/>
</dbReference>
<dbReference type="GO" id="GO:0003723">
    <property type="term" value="F:RNA binding"/>
    <property type="evidence" value="ECO:0007669"/>
    <property type="project" value="TreeGrafter"/>
</dbReference>
<dbReference type="InterPro" id="IPR024036">
    <property type="entry name" value="tRNA-dHydroUridine_Synthase_C"/>
</dbReference>
<dbReference type="PANTHER" id="PTHR45846:SF1">
    <property type="entry name" value="TRNA-DIHYDROURIDINE(47) SYNTHASE [NAD(P)(+)]-LIKE"/>
    <property type="match status" value="1"/>
</dbReference>
<keyword evidence="3" id="KW-0288">FMN</keyword>
<evidence type="ECO:0000256" key="6">
    <source>
        <dbReference type="ARBA" id="ARBA00023002"/>
    </source>
</evidence>
<evidence type="ECO:0000256" key="3">
    <source>
        <dbReference type="ARBA" id="ARBA00022643"/>
    </source>
</evidence>
<evidence type="ECO:0000313" key="8">
    <source>
        <dbReference type="EMBL" id="QAY32480.1"/>
    </source>
</evidence>
<gene>
    <name evidence="8" type="primary">dusB</name>
    <name evidence="8" type="ORF">ESN35_02825</name>
</gene>
<accession>A0A4P6DUW4</accession>
<dbReference type="Gene3D" id="3.20.20.70">
    <property type="entry name" value="Aldolase class I"/>
    <property type="match status" value="1"/>
</dbReference>
<dbReference type="InterPro" id="IPR004652">
    <property type="entry name" value="DusB-like"/>
</dbReference>
<dbReference type="STRING" id="78344.BIGA_0747"/>
<dbReference type="GO" id="GO:0017150">
    <property type="term" value="F:tRNA dihydrouridine synthase activity"/>
    <property type="evidence" value="ECO:0007669"/>
    <property type="project" value="InterPro"/>
</dbReference>
<dbReference type="InterPro" id="IPR013785">
    <property type="entry name" value="Aldolase_TIM"/>
</dbReference>
<name>A0A4P6DUW4_9BIFI</name>
<comment type="cofactor">
    <cofactor evidence="1">
        <name>FMN</name>
        <dbReference type="ChEBI" id="CHEBI:58210"/>
    </cofactor>
</comment>
<evidence type="ECO:0000256" key="5">
    <source>
        <dbReference type="ARBA" id="ARBA00022857"/>
    </source>
</evidence>
<evidence type="ECO:0000256" key="2">
    <source>
        <dbReference type="ARBA" id="ARBA00022630"/>
    </source>
</evidence>
<dbReference type="RefSeq" id="WP_129236985.1">
    <property type="nucleotide sequence ID" value="NZ_CP035464.1"/>
</dbReference>
<dbReference type="SUPFAM" id="SSF51395">
    <property type="entry name" value="FMN-linked oxidoreductases"/>
    <property type="match status" value="1"/>
</dbReference>
<feature type="domain" description="DUS-like FMN-binding" evidence="7">
    <location>
        <begin position="46"/>
        <end position="353"/>
    </location>
</feature>
<evidence type="ECO:0000256" key="4">
    <source>
        <dbReference type="ARBA" id="ARBA00022694"/>
    </source>
</evidence>
<evidence type="ECO:0000259" key="7">
    <source>
        <dbReference type="Pfam" id="PF01207"/>
    </source>
</evidence>
<dbReference type="InterPro" id="IPR018517">
    <property type="entry name" value="tRNA_hU_synthase_CS"/>
</dbReference>
<dbReference type="KEGG" id="bgx:ESN35_02825"/>
<dbReference type="EMBL" id="CP035464">
    <property type="protein sequence ID" value="QAY32480.1"/>
    <property type="molecule type" value="Genomic_DNA"/>
</dbReference>
<keyword evidence="2" id="KW-0285">Flavoprotein</keyword>
<keyword evidence="4" id="KW-0819">tRNA processing</keyword>
<protein>
    <submittedName>
        <fullName evidence="8">tRNA dihydrouridine synthase DusB</fullName>
    </submittedName>
</protein>
<dbReference type="Pfam" id="PF01207">
    <property type="entry name" value="Dus"/>
    <property type="match status" value="1"/>
</dbReference>
<keyword evidence="6" id="KW-0560">Oxidoreductase</keyword>